<name>A0A5D3YGM7_9BACT</name>
<dbReference type="PROSITE" id="PS51257">
    <property type="entry name" value="PROKAR_LIPOPROTEIN"/>
    <property type="match status" value="1"/>
</dbReference>
<feature type="domain" description="Peptidoglycan beta-N-acetylmuramidase NamZ C-terminal" evidence="2">
    <location>
        <begin position="255"/>
        <end position="408"/>
    </location>
</feature>
<dbReference type="PANTHER" id="PTHR42915:SF1">
    <property type="entry name" value="PEPTIDOGLYCAN BETA-N-ACETYLMURAMIDASE NAMZ"/>
    <property type="match status" value="1"/>
</dbReference>
<reference evidence="3 4" key="1">
    <citation type="submission" date="2019-07" db="EMBL/GenBank/DDBJ databases">
        <title>Genomic Encyclopedia of Archaeal and Bacterial Type Strains, Phase II (KMG-II): from individual species to whole genera.</title>
        <authorList>
            <person name="Goeker M."/>
        </authorList>
    </citation>
    <scope>NUCLEOTIDE SEQUENCE [LARGE SCALE GENOMIC DNA]</scope>
    <source>
        <strain evidence="3 4">DSM 21935</strain>
    </source>
</reference>
<dbReference type="InterPro" id="IPR008302">
    <property type="entry name" value="NamZ"/>
</dbReference>
<dbReference type="Pfam" id="PF20732">
    <property type="entry name" value="NamZ_C"/>
    <property type="match status" value="1"/>
</dbReference>
<proteinExistence type="predicted"/>
<dbReference type="InterPro" id="IPR048502">
    <property type="entry name" value="NamZ_N"/>
</dbReference>
<dbReference type="AlphaFoldDB" id="A0A5D3YGM7"/>
<organism evidence="3 4">
    <name type="scientific">Fodinibius salinus</name>
    <dbReference type="NCBI Taxonomy" id="860790"/>
    <lineage>
        <taxon>Bacteria</taxon>
        <taxon>Pseudomonadati</taxon>
        <taxon>Balneolota</taxon>
        <taxon>Balneolia</taxon>
        <taxon>Balneolales</taxon>
        <taxon>Balneolaceae</taxon>
        <taxon>Fodinibius</taxon>
    </lineage>
</organism>
<dbReference type="InterPro" id="IPR048503">
    <property type="entry name" value="NamZ_C"/>
</dbReference>
<accession>A0A5D3YGM7</accession>
<protein>
    <submittedName>
        <fullName evidence="3">Uncharacterized conserved protein YbbC, DUF1343 family</fullName>
    </submittedName>
</protein>
<dbReference type="Pfam" id="PF07075">
    <property type="entry name" value="NamZ_N"/>
    <property type="match status" value="1"/>
</dbReference>
<dbReference type="Gene3D" id="3.40.50.12170">
    <property type="entry name" value="Uncharacterised protein PF07075, DUF1343"/>
    <property type="match status" value="1"/>
</dbReference>
<dbReference type="RefSeq" id="WP_148899276.1">
    <property type="nucleotide sequence ID" value="NZ_VNHY01000003.1"/>
</dbReference>
<dbReference type="EMBL" id="VNHY01000003">
    <property type="protein sequence ID" value="TYP92581.1"/>
    <property type="molecule type" value="Genomic_DNA"/>
</dbReference>
<dbReference type="OrthoDB" id="9801061at2"/>
<comment type="caution">
    <text evidence="3">The sequence shown here is derived from an EMBL/GenBank/DDBJ whole genome shotgun (WGS) entry which is preliminary data.</text>
</comment>
<dbReference type="Proteomes" id="UP000324595">
    <property type="component" value="Unassembled WGS sequence"/>
</dbReference>
<dbReference type="PANTHER" id="PTHR42915">
    <property type="entry name" value="HYPOTHETICAL 460 KDA PROTEIN IN FEUA-SIGW INTERGENIC REGION [PRECURSOR]"/>
    <property type="match status" value="1"/>
</dbReference>
<evidence type="ECO:0000259" key="2">
    <source>
        <dbReference type="Pfam" id="PF20732"/>
    </source>
</evidence>
<evidence type="ECO:0000259" key="1">
    <source>
        <dbReference type="Pfam" id="PF07075"/>
    </source>
</evidence>
<keyword evidence="4" id="KW-1185">Reference proteome</keyword>
<sequence length="409" mass="45207">MPKLIHLIIGLGLIVGGCNAASLQPKVEVGAEVLLDEHLPKLEGKRVGLVMNPTARVGGSHMLDTLLARDVNVTALFAPEHGFRGDVGAGETIKEGIDQDTGLPVYSLYGSTRKPTSEMLDSVDILLFDMQDVGARFYTYNATMGNVLEAAAADSVPVWVLDRPNPAGGKLISGWMMQKQHQSFVGRYSIPMVHGMTLGELAKMIVGEQWVNSAGQAQLKVIPMEGWKRSMKWPQTGLEWIPPSPNLPTFEHAFIYLGTVFFEGINISEGRGTSDPFLKIGSPTTKLTSNHIAELRRLFSGVQVERISFMPQSMPGKAPHPDFEGQRCYGLEIQVTDPNRFDPVKLGAKLLRVMMDATPNAELNNYIQKLVGINKSELLSQLDNEAYLKTWKQTARKFAEQRKPYLIYD</sequence>
<dbReference type="Gene3D" id="3.90.1150.140">
    <property type="match status" value="1"/>
</dbReference>
<dbReference type="PIRSF" id="PIRSF016719">
    <property type="entry name" value="UCP016719"/>
    <property type="match status" value="1"/>
</dbReference>
<dbReference type="GO" id="GO:0033922">
    <property type="term" value="F:peptidoglycan beta-N-acetylmuramidase activity"/>
    <property type="evidence" value="ECO:0007669"/>
    <property type="project" value="InterPro"/>
</dbReference>
<evidence type="ECO:0000313" key="3">
    <source>
        <dbReference type="EMBL" id="TYP92581.1"/>
    </source>
</evidence>
<gene>
    <name evidence="3" type="ORF">LX73_1943</name>
</gene>
<feature type="domain" description="Peptidoglycan beta-N-acetylmuramidase NamZ N-terminal" evidence="1">
    <location>
        <begin position="47"/>
        <end position="250"/>
    </location>
</feature>
<evidence type="ECO:0000313" key="4">
    <source>
        <dbReference type="Proteomes" id="UP000324595"/>
    </source>
</evidence>